<keyword evidence="10" id="KW-1185">Reference proteome</keyword>
<dbReference type="CDD" id="cd08010">
    <property type="entry name" value="MltG_like"/>
    <property type="match status" value="1"/>
</dbReference>
<dbReference type="NCBIfam" id="TIGR00247">
    <property type="entry name" value="endolytic transglycosylase MltG"/>
    <property type="match status" value="1"/>
</dbReference>
<evidence type="ECO:0000313" key="9">
    <source>
        <dbReference type="EMBL" id="TQM61212.1"/>
    </source>
</evidence>
<dbReference type="PANTHER" id="PTHR30518:SF2">
    <property type="entry name" value="ENDOLYTIC MUREIN TRANSGLYCOSYLASE"/>
    <property type="match status" value="1"/>
</dbReference>
<keyword evidence="1 7" id="KW-1003">Cell membrane</keyword>
<dbReference type="AlphaFoldDB" id="A0A543HSB3"/>
<dbReference type="GO" id="GO:0071555">
    <property type="term" value="P:cell wall organization"/>
    <property type="evidence" value="ECO:0007669"/>
    <property type="project" value="UniProtKB-KW"/>
</dbReference>
<protein>
    <recommendedName>
        <fullName evidence="7">Endolytic murein transglycosylase</fullName>
        <ecNumber evidence="7">4.2.2.29</ecNumber>
    </recommendedName>
    <alternativeName>
        <fullName evidence="7">Peptidoglycan lytic transglycosylase</fullName>
    </alternativeName>
    <alternativeName>
        <fullName evidence="7">Peptidoglycan polymerization terminase</fullName>
    </alternativeName>
</protein>
<name>A0A543HSB3_9MICO</name>
<feature type="compositionally biased region" description="Low complexity" evidence="8">
    <location>
        <begin position="105"/>
        <end position="126"/>
    </location>
</feature>
<keyword evidence="6 7" id="KW-0961">Cell wall biogenesis/degradation</keyword>
<gene>
    <name evidence="7" type="primary">mltG</name>
    <name evidence="9" type="ORF">FB466_2153</name>
</gene>
<sequence length="804" mass="84335">MTRKSDGGHDSGIDPFEELFGVSVDELTGDDSAQGPKGGPARTRSTWSPAPEALKSVPLLPEEMGHPAPVRATTPMWSVDEALEGESGQDAPELESSLPAAAGVSSRTISDRLSSSSAEGAFASSGNNRHATVPEPSAAADPDVGSSSLPGEILAADAVEIPRSSVASRGDKSLSDSDSAAGPDSVSSETSPLPSRRELRLQAERAAQAERVVPEAKVATAASETSTVPRIDVIPPHLSDAEKPRSTEVCCDASPGKEPELTFTSLLSLPDPEADEHRSAVVTPELRESTTAVRTVLGAVTAGSDASDLSPATVRLPTIIPVDDLEGSATSRGTSGFVPDAYVFRNPPTGPIIPRQPTDQSFDKVIFGVDDIEGRSGGAIQGGGPLTAPLSLGHEEVRSETASPRSFPLNSHQISQDHGVSSSENPFAKLLGTEGNPAMSPTSRTVQPPRKKRRMTISLIIIGALLVAAVGGGLVVWASYGGDISDYLGWSETDYEGSGSGEVVVAIAAGDDGYAIADTLEASGVVLTAGAFVSHVLAQDPVPVFQPGAYTLAKKMSSAAALDALLNPDNRVEMTAVIPEGTRASRIYEIISGVTGIPVADFETAAQDPTALGIPATAPNVEGWLFPATYEFAMDDTAQSILQKLVTRMVQALDEAGVPVDDRERVLTIASIVQREARATDAFYKVSRVIQNRLDQGMKLQMDSTSKYGMPNGSADVWTTTEQRDSDNGWNTYYHTGLPIGPISNPGDVAIDAALHPAEGTWLYFVTVNQDTGETLFSSTLPEHEQLVEQARQWCVANPENAAC</sequence>
<evidence type="ECO:0000313" key="10">
    <source>
        <dbReference type="Proteomes" id="UP000318331"/>
    </source>
</evidence>
<reference evidence="9 10" key="1">
    <citation type="submission" date="2019-06" db="EMBL/GenBank/DDBJ databases">
        <title>Sequencing the genomes of 1000 actinobacteria strains.</title>
        <authorList>
            <person name="Klenk H.-P."/>
        </authorList>
    </citation>
    <scope>NUCLEOTIDE SEQUENCE [LARGE SCALE GENOMIC DNA]</scope>
    <source>
        <strain evidence="9 10">DSM 18031</strain>
    </source>
</reference>
<dbReference type="PANTHER" id="PTHR30518">
    <property type="entry name" value="ENDOLYTIC MUREIN TRANSGLYCOSYLASE"/>
    <property type="match status" value="1"/>
</dbReference>
<evidence type="ECO:0000256" key="5">
    <source>
        <dbReference type="ARBA" id="ARBA00023239"/>
    </source>
</evidence>
<dbReference type="GO" id="GO:0009252">
    <property type="term" value="P:peptidoglycan biosynthetic process"/>
    <property type="evidence" value="ECO:0007669"/>
    <property type="project" value="UniProtKB-UniRule"/>
</dbReference>
<evidence type="ECO:0000256" key="7">
    <source>
        <dbReference type="HAMAP-Rule" id="MF_02065"/>
    </source>
</evidence>
<feature type="region of interest" description="Disordered" evidence="8">
    <location>
        <begin position="1"/>
        <end position="224"/>
    </location>
</feature>
<comment type="function">
    <text evidence="7">Functions as a peptidoglycan terminase that cleaves nascent peptidoglycan strands endolytically to terminate their elongation.</text>
</comment>
<comment type="similarity">
    <text evidence="7">Belongs to the transglycosylase MltG family.</text>
</comment>
<evidence type="ECO:0000256" key="2">
    <source>
        <dbReference type="ARBA" id="ARBA00022692"/>
    </source>
</evidence>
<dbReference type="Pfam" id="PF02618">
    <property type="entry name" value="YceG"/>
    <property type="match status" value="1"/>
</dbReference>
<keyword evidence="5 7" id="KW-0456">Lyase</keyword>
<accession>A0A543HSB3</accession>
<evidence type="ECO:0000256" key="4">
    <source>
        <dbReference type="ARBA" id="ARBA00023136"/>
    </source>
</evidence>
<keyword evidence="3 7" id="KW-1133">Transmembrane helix</keyword>
<dbReference type="Gene3D" id="3.30.1490.480">
    <property type="entry name" value="Endolytic murein transglycosylase"/>
    <property type="match status" value="1"/>
</dbReference>
<comment type="caution">
    <text evidence="9">The sequence shown here is derived from an EMBL/GenBank/DDBJ whole genome shotgun (WGS) entry which is preliminary data.</text>
</comment>
<dbReference type="GO" id="GO:0005886">
    <property type="term" value="C:plasma membrane"/>
    <property type="evidence" value="ECO:0007669"/>
    <property type="project" value="UniProtKB-SubCell"/>
</dbReference>
<keyword evidence="4 7" id="KW-0472">Membrane</keyword>
<dbReference type="HAMAP" id="MF_02065">
    <property type="entry name" value="MltG"/>
    <property type="match status" value="1"/>
</dbReference>
<dbReference type="InterPro" id="IPR003770">
    <property type="entry name" value="MLTG-like"/>
</dbReference>
<dbReference type="EC" id="4.2.2.29" evidence="7"/>
<dbReference type="EMBL" id="VFPN01000003">
    <property type="protein sequence ID" value="TQM61212.1"/>
    <property type="molecule type" value="Genomic_DNA"/>
</dbReference>
<dbReference type="Proteomes" id="UP000318331">
    <property type="component" value="Unassembled WGS sequence"/>
</dbReference>
<feature type="compositionally biased region" description="Basic and acidic residues" evidence="8">
    <location>
        <begin position="1"/>
        <end position="12"/>
    </location>
</feature>
<feature type="site" description="Important for catalytic activity" evidence="7">
    <location>
        <position position="676"/>
    </location>
</feature>
<proteinExistence type="inferred from homology"/>
<dbReference type="GO" id="GO:0008932">
    <property type="term" value="F:lytic endotransglycosylase activity"/>
    <property type="evidence" value="ECO:0007669"/>
    <property type="project" value="UniProtKB-UniRule"/>
</dbReference>
<evidence type="ECO:0000256" key="8">
    <source>
        <dbReference type="SAM" id="MobiDB-lite"/>
    </source>
</evidence>
<keyword evidence="2 7" id="KW-0812">Transmembrane</keyword>
<dbReference type="OrthoDB" id="9814591at2"/>
<organism evidence="9 10">
    <name type="scientific">Klugiella xanthotipulae</name>
    <dbReference type="NCBI Taxonomy" id="244735"/>
    <lineage>
        <taxon>Bacteria</taxon>
        <taxon>Bacillati</taxon>
        <taxon>Actinomycetota</taxon>
        <taxon>Actinomycetes</taxon>
        <taxon>Micrococcales</taxon>
        <taxon>Microbacteriaceae</taxon>
        <taxon>Klugiella</taxon>
    </lineage>
</organism>
<evidence type="ECO:0000256" key="1">
    <source>
        <dbReference type="ARBA" id="ARBA00022475"/>
    </source>
</evidence>
<comment type="catalytic activity">
    <reaction evidence="7">
        <text>a peptidoglycan chain = a peptidoglycan chain with N-acetyl-1,6-anhydromuramyl-[peptide] at the reducing end + a peptidoglycan chain with N-acetylglucosamine at the non-reducing end.</text>
        <dbReference type="EC" id="4.2.2.29"/>
    </reaction>
</comment>
<feature type="region of interest" description="Disordered" evidence="8">
    <location>
        <begin position="400"/>
        <end position="422"/>
    </location>
</feature>
<evidence type="ECO:0000256" key="6">
    <source>
        <dbReference type="ARBA" id="ARBA00023316"/>
    </source>
</evidence>
<comment type="subcellular location">
    <subcellularLocation>
        <location evidence="7">Cell membrane</location>
        <topology evidence="7">Single-pass membrane protein</topology>
    </subcellularLocation>
</comment>
<evidence type="ECO:0000256" key="3">
    <source>
        <dbReference type="ARBA" id="ARBA00022989"/>
    </source>
</evidence>
<feature type="transmembrane region" description="Helical" evidence="7">
    <location>
        <begin position="457"/>
        <end position="480"/>
    </location>
</feature>